<dbReference type="EMBL" id="JAVRRD010000045">
    <property type="protein sequence ID" value="KAK5044673.1"/>
    <property type="molecule type" value="Genomic_DNA"/>
</dbReference>
<dbReference type="PANTHER" id="PTHR42877">
    <property type="entry name" value="L-ORNITHINE N(5)-MONOOXYGENASE-RELATED"/>
    <property type="match status" value="1"/>
</dbReference>
<proteinExistence type="inferred from homology"/>
<evidence type="ECO:0000256" key="1">
    <source>
        <dbReference type="ARBA" id="ARBA00001974"/>
    </source>
</evidence>
<keyword evidence="4" id="KW-1185">Reference proteome</keyword>
<dbReference type="PANTHER" id="PTHR42877:SF7">
    <property type="entry name" value="FLAVIN-BINDING MONOOXYGENASE-RELATED"/>
    <property type="match status" value="1"/>
</dbReference>
<evidence type="ECO:0000313" key="4">
    <source>
        <dbReference type="Proteomes" id="UP001358417"/>
    </source>
</evidence>
<dbReference type="InterPro" id="IPR051209">
    <property type="entry name" value="FAD-bind_Monooxygenase_sf"/>
</dbReference>
<comment type="similarity">
    <text evidence="2">Belongs to the FAD-binding monooxygenase family.</text>
</comment>
<name>A0AAV9MVX2_9EURO</name>
<dbReference type="RefSeq" id="XP_064700327.1">
    <property type="nucleotide sequence ID" value="XM_064854101.1"/>
</dbReference>
<evidence type="ECO:0000313" key="3">
    <source>
        <dbReference type="EMBL" id="KAK5044673.1"/>
    </source>
</evidence>
<evidence type="ECO:0000256" key="2">
    <source>
        <dbReference type="ARBA" id="ARBA00010139"/>
    </source>
</evidence>
<dbReference type="Gene3D" id="3.50.50.60">
    <property type="entry name" value="FAD/NAD(P)-binding domain"/>
    <property type="match status" value="1"/>
</dbReference>
<dbReference type="Proteomes" id="UP001358417">
    <property type="component" value="Unassembled WGS sequence"/>
</dbReference>
<dbReference type="AlphaFoldDB" id="A0AAV9MVX2"/>
<protein>
    <submittedName>
        <fullName evidence="3">Uncharacterized protein</fullName>
    </submittedName>
</protein>
<dbReference type="GeneID" id="89978722"/>
<comment type="caution">
    <text evidence="3">The sequence shown here is derived from an EMBL/GenBank/DDBJ whole genome shotgun (WGS) entry which is preliminary data.</text>
</comment>
<sequence length="200" mass="22084">MPNFFLYLGPNGGPPSGSFIATLEYIAEYMIKCISKMQREHILSMEVRQEALESFSQQVEKYFAKTIFTYKCRSWFKRNQDDGKVVGLWPGSNTHAQQALLNPRYEDFTYVHMEDARDNILSWLGNGLTVAQIENGATTAYLDNVDVPPILNHTKRPKKSPSQNTTPAIALSASAANGIVAHEDANGDGDKGSGGFATGF</sequence>
<reference evidence="3 4" key="1">
    <citation type="submission" date="2023-08" db="EMBL/GenBank/DDBJ databases">
        <title>Black Yeasts Isolated from many extreme environments.</title>
        <authorList>
            <person name="Coleine C."/>
            <person name="Stajich J.E."/>
            <person name="Selbmann L."/>
        </authorList>
    </citation>
    <scope>NUCLEOTIDE SEQUENCE [LARGE SCALE GENOMIC DNA]</scope>
    <source>
        <strain evidence="3 4">CCFEE 5792</strain>
    </source>
</reference>
<gene>
    <name evidence="3" type="ORF">LTR84_010565</name>
</gene>
<dbReference type="InterPro" id="IPR036188">
    <property type="entry name" value="FAD/NAD-bd_sf"/>
</dbReference>
<accession>A0AAV9MVX2</accession>
<comment type="cofactor">
    <cofactor evidence="1">
        <name>FAD</name>
        <dbReference type="ChEBI" id="CHEBI:57692"/>
    </cofactor>
</comment>
<organism evidence="3 4">
    <name type="scientific">Exophiala bonariae</name>
    <dbReference type="NCBI Taxonomy" id="1690606"/>
    <lineage>
        <taxon>Eukaryota</taxon>
        <taxon>Fungi</taxon>
        <taxon>Dikarya</taxon>
        <taxon>Ascomycota</taxon>
        <taxon>Pezizomycotina</taxon>
        <taxon>Eurotiomycetes</taxon>
        <taxon>Chaetothyriomycetidae</taxon>
        <taxon>Chaetothyriales</taxon>
        <taxon>Herpotrichiellaceae</taxon>
        <taxon>Exophiala</taxon>
    </lineage>
</organism>